<keyword evidence="11" id="KW-1185">Reference proteome</keyword>
<protein>
    <submittedName>
        <fullName evidence="10">FtsX-like permease family protein</fullName>
    </submittedName>
</protein>
<sequence>MNVFSLSWRYLWSRPLATALNLLLLTLGLASMAFVLIAQDQVEHAFERDLAGIDVVVGAKGSPLQLILAGVFHMDVPPGNVPLAEVQALATHPQVAQVIPLSLGDSVAGFRIVGTSADYPAHYGATLAQGALWSAPMQAVLGAQVAQATGLPLGQRFTGSHGLGGGGHEHADMPYTVVGVLAPCACVLDRLVLTDTTSVWNVHEGLAPGEFQSLSAEDREAIRAEREVTLALVRYNTPMAAINFPRFINATTKMQAAAPAMEITRLLGMVGVGTRVLQGMGVVLLLVAALSVFIALWSAVRERRADIAMLRLLGAPPVKVGALLLCEALWLALLASALGLLAAQGLSALVGWWWMADQGLAISGWHWSTALAGVPVAALGVALVAAAVPAVSAYRMDVLSLLQTR</sequence>
<evidence type="ECO:0000259" key="8">
    <source>
        <dbReference type="Pfam" id="PF02687"/>
    </source>
</evidence>
<evidence type="ECO:0000259" key="9">
    <source>
        <dbReference type="Pfam" id="PF12704"/>
    </source>
</evidence>
<evidence type="ECO:0000256" key="7">
    <source>
        <dbReference type="SAM" id="Phobius"/>
    </source>
</evidence>
<evidence type="ECO:0000256" key="5">
    <source>
        <dbReference type="ARBA" id="ARBA00023136"/>
    </source>
</evidence>
<feature type="transmembrane region" description="Helical" evidence="7">
    <location>
        <begin position="279"/>
        <end position="300"/>
    </location>
</feature>
<dbReference type="GO" id="GO:0005886">
    <property type="term" value="C:plasma membrane"/>
    <property type="evidence" value="ECO:0007669"/>
    <property type="project" value="UniProtKB-SubCell"/>
</dbReference>
<evidence type="ECO:0000256" key="4">
    <source>
        <dbReference type="ARBA" id="ARBA00022989"/>
    </source>
</evidence>
<dbReference type="AlphaFoldDB" id="A0A7Y8KYS5"/>
<comment type="caution">
    <text evidence="10">The sequence shown here is derived from an EMBL/GenBank/DDBJ whole genome shotgun (WGS) entry which is preliminary data.</text>
</comment>
<dbReference type="InterPro" id="IPR025857">
    <property type="entry name" value="MacB_PCD"/>
</dbReference>
<dbReference type="PANTHER" id="PTHR30572">
    <property type="entry name" value="MEMBRANE COMPONENT OF TRANSPORTER-RELATED"/>
    <property type="match status" value="1"/>
</dbReference>
<keyword evidence="4 7" id="KW-1133">Transmembrane helix</keyword>
<evidence type="ECO:0000256" key="3">
    <source>
        <dbReference type="ARBA" id="ARBA00022692"/>
    </source>
</evidence>
<evidence type="ECO:0000256" key="6">
    <source>
        <dbReference type="ARBA" id="ARBA00038076"/>
    </source>
</evidence>
<dbReference type="Proteomes" id="UP000545507">
    <property type="component" value="Unassembled WGS sequence"/>
</dbReference>
<comment type="subcellular location">
    <subcellularLocation>
        <location evidence="1">Cell membrane</location>
        <topology evidence="1">Multi-pass membrane protein</topology>
    </subcellularLocation>
</comment>
<dbReference type="EMBL" id="VYGV01000025">
    <property type="protein sequence ID" value="NWF48045.1"/>
    <property type="molecule type" value="Genomic_DNA"/>
</dbReference>
<reference evidence="10 11" key="1">
    <citation type="submission" date="2019-09" db="EMBL/GenBank/DDBJ databases">
        <title>Hydrogenophaga aromatica sp. nov., isolated from a para-xylene-degrading enrichment culture.</title>
        <authorList>
            <person name="Tancsics A."/>
            <person name="Banerjee S."/>
        </authorList>
    </citation>
    <scope>NUCLEOTIDE SEQUENCE [LARGE SCALE GENOMIC DNA]</scope>
    <source>
        <strain evidence="10 11">D2P1</strain>
    </source>
</reference>
<dbReference type="InterPro" id="IPR003838">
    <property type="entry name" value="ABC3_permease_C"/>
</dbReference>
<dbReference type="InterPro" id="IPR050250">
    <property type="entry name" value="Macrolide_Exporter_MacB"/>
</dbReference>
<evidence type="ECO:0000313" key="11">
    <source>
        <dbReference type="Proteomes" id="UP000545507"/>
    </source>
</evidence>
<evidence type="ECO:0000256" key="1">
    <source>
        <dbReference type="ARBA" id="ARBA00004651"/>
    </source>
</evidence>
<keyword evidence="2" id="KW-1003">Cell membrane</keyword>
<feature type="transmembrane region" description="Helical" evidence="7">
    <location>
        <begin position="374"/>
        <end position="394"/>
    </location>
</feature>
<organism evidence="10 11">
    <name type="scientific">Hydrogenophaga aromaticivorans</name>
    <dbReference type="NCBI Taxonomy" id="2610898"/>
    <lineage>
        <taxon>Bacteria</taxon>
        <taxon>Pseudomonadati</taxon>
        <taxon>Pseudomonadota</taxon>
        <taxon>Betaproteobacteria</taxon>
        <taxon>Burkholderiales</taxon>
        <taxon>Comamonadaceae</taxon>
        <taxon>Hydrogenophaga</taxon>
    </lineage>
</organism>
<evidence type="ECO:0000313" key="10">
    <source>
        <dbReference type="EMBL" id="NWF48045.1"/>
    </source>
</evidence>
<dbReference type="RefSeq" id="WP_177138288.1">
    <property type="nucleotide sequence ID" value="NZ_VYGV01000025.1"/>
</dbReference>
<dbReference type="GO" id="GO:0022857">
    <property type="term" value="F:transmembrane transporter activity"/>
    <property type="evidence" value="ECO:0007669"/>
    <property type="project" value="TreeGrafter"/>
</dbReference>
<dbReference type="Pfam" id="PF12704">
    <property type="entry name" value="MacB_PCD"/>
    <property type="match status" value="1"/>
</dbReference>
<proteinExistence type="inferred from homology"/>
<name>A0A7Y8KYS5_9BURK</name>
<dbReference type="Pfam" id="PF02687">
    <property type="entry name" value="FtsX"/>
    <property type="match status" value="1"/>
</dbReference>
<keyword evidence="5 7" id="KW-0472">Membrane</keyword>
<dbReference type="PANTHER" id="PTHR30572:SF4">
    <property type="entry name" value="ABC TRANSPORTER PERMEASE YTRF"/>
    <property type="match status" value="1"/>
</dbReference>
<accession>A0A7Y8KYS5</accession>
<feature type="domain" description="ABC3 transporter permease C-terminal" evidence="8">
    <location>
        <begin position="280"/>
        <end position="394"/>
    </location>
</feature>
<evidence type="ECO:0000256" key="2">
    <source>
        <dbReference type="ARBA" id="ARBA00022475"/>
    </source>
</evidence>
<feature type="transmembrane region" description="Helical" evidence="7">
    <location>
        <begin position="321"/>
        <end position="354"/>
    </location>
</feature>
<gene>
    <name evidence="10" type="ORF">F3K02_22715</name>
</gene>
<keyword evidence="3 7" id="KW-0812">Transmembrane</keyword>
<feature type="domain" description="MacB-like periplasmic core" evidence="9">
    <location>
        <begin position="18"/>
        <end position="182"/>
    </location>
</feature>
<comment type="similarity">
    <text evidence="6">Belongs to the ABC-4 integral membrane protein family.</text>
</comment>